<dbReference type="GO" id="GO:0016747">
    <property type="term" value="F:acyltransferase activity, transferring groups other than amino-acyl groups"/>
    <property type="evidence" value="ECO:0007669"/>
    <property type="project" value="InterPro"/>
</dbReference>
<dbReference type="InterPro" id="IPR016181">
    <property type="entry name" value="Acyl_CoA_acyltransferase"/>
</dbReference>
<keyword evidence="2" id="KW-0808">Transferase</keyword>
<gene>
    <name evidence="2" type="ORF">FHX44_116802</name>
</gene>
<feature type="domain" description="N-acetyltransferase" evidence="1">
    <location>
        <begin position="17"/>
        <end position="199"/>
    </location>
</feature>
<proteinExistence type="predicted"/>
<dbReference type="EMBL" id="VIWU01000001">
    <property type="protein sequence ID" value="TWF80859.1"/>
    <property type="molecule type" value="Genomic_DNA"/>
</dbReference>
<dbReference type="PROSITE" id="PS51186">
    <property type="entry name" value="GNAT"/>
    <property type="match status" value="1"/>
</dbReference>
<dbReference type="Proteomes" id="UP000321261">
    <property type="component" value="Unassembled WGS sequence"/>
</dbReference>
<evidence type="ECO:0000313" key="3">
    <source>
        <dbReference type="Proteomes" id="UP000321261"/>
    </source>
</evidence>
<dbReference type="Pfam" id="PF00583">
    <property type="entry name" value="Acetyltransf_1"/>
    <property type="match status" value="1"/>
</dbReference>
<organism evidence="2 3">
    <name type="scientific">Pseudonocardia hierapolitana</name>
    <dbReference type="NCBI Taxonomy" id="1128676"/>
    <lineage>
        <taxon>Bacteria</taxon>
        <taxon>Bacillati</taxon>
        <taxon>Actinomycetota</taxon>
        <taxon>Actinomycetes</taxon>
        <taxon>Pseudonocardiales</taxon>
        <taxon>Pseudonocardiaceae</taxon>
        <taxon>Pseudonocardia</taxon>
    </lineage>
</organism>
<accession>A0A561T169</accession>
<protein>
    <submittedName>
        <fullName evidence="2">Acetyltransferase (GNAT) family protein</fullName>
    </submittedName>
</protein>
<name>A0A561T169_9PSEU</name>
<dbReference type="InterPro" id="IPR000182">
    <property type="entry name" value="GNAT_dom"/>
</dbReference>
<dbReference type="RefSeq" id="WP_147259469.1">
    <property type="nucleotide sequence ID" value="NZ_VIWU01000001.1"/>
</dbReference>
<reference evidence="2 3" key="1">
    <citation type="submission" date="2019-06" db="EMBL/GenBank/DDBJ databases">
        <title>Sequencing the genomes of 1000 actinobacteria strains.</title>
        <authorList>
            <person name="Klenk H.-P."/>
        </authorList>
    </citation>
    <scope>NUCLEOTIDE SEQUENCE [LARGE SCALE GENOMIC DNA]</scope>
    <source>
        <strain evidence="2 3">DSM 45671</strain>
    </source>
</reference>
<evidence type="ECO:0000313" key="2">
    <source>
        <dbReference type="EMBL" id="TWF80859.1"/>
    </source>
</evidence>
<dbReference type="CDD" id="cd04301">
    <property type="entry name" value="NAT_SF"/>
    <property type="match status" value="1"/>
</dbReference>
<keyword evidence="3" id="KW-1185">Reference proteome</keyword>
<sequence length="199" mass="21687">MSTGSRSEARAGVLEARELRAETWDDFEQVLGSNGGARGCWCMHWRLSIAEWTEGKGQGNRRAMRKLASREPAPGVLVYAGDEPVAWCSLGPRTSFPRLERSPMLAPIDDAPVCAITCVFVHRQHRGSGLLAAVLDAVCDYAASRGYPIVEGYPVEPRPGKRAGADTAMTGIATGFLEAGFTEVARPRRDRPIMRRSLT</sequence>
<dbReference type="Gene3D" id="3.40.630.30">
    <property type="match status" value="1"/>
</dbReference>
<evidence type="ECO:0000259" key="1">
    <source>
        <dbReference type="PROSITE" id="PS51186"/>
    </source>
</evidence>
<dbReference type="SUPFAM" id="SSF55729">
    <property type="entry name" value="Acyl-CoA N-acyltransferases (Nat)"/>
    <property type="match status" value="1"/>
</dbReference>
<comment type="caution">
    <text evidence="2">The sequence shown here is derived from an EMBL/GenBank/DDBJ whole genome shotgun (WGS) entry which is preliminary data.</text>
</comment>
<dbReference type="AlphaFoldDB" id="A0A561T169"/>
<dbReference type="OrthoDB" id="3239945at2"/>